<dbReference type="InterPro" id="IPR050261">
    <property type="entry name" value="FrsA_esterase"/>
</dbReference>
<dbReference type="SUPFAM" id="SSF53474">
    <property type="entry name" value="alpha/beta-Hydrolases"/>
    <property type="match status" value="1"/>
</dbReference>
<name>A0A430ACN1_9ENTE</name>
<dbReference type="AlphaFoldDB" id="A0A430ACN1"/>
<evidence type="ECO:0000313" key="4">
    <source>
        <dbReference type="Proteomes" id="UP000287101"/>
    </source>
</evidence>
<comment type="caution">
    <text evidence="3">The sequence shown here is derived from an EMBL/GenBank/DDBJ whole genome shotgun (WGS) entry which is preliminary data.</text>
</comment>
<dbReference type="GO" id="GO:0052689">
    <property type="term" value="F:carboxylic ester hydrolase activity"/>
    <property type="evidence" value="ECO:0007669"/>
    <property type="project" value="UniProtKB-ARBA"/>
</dbReference>
<proteinExistence type="predicted"/>
<keyword evidence="1" id="KW-0378">Hydrolase</keyword>
<dbReference type="PANTHER" id="PTHR22946:SF9">
    <property type="entry name" value="POLYKETIDE TRANSFERASE AF380"/>
    <property type="match status" value="1"/>
</dbReference>
<sequence length="251" mass="28669">MLKIRERHIHDIPVLEVIDEKYLNEPRPLIIFYHGWQTNKELLLTQGRRLADKGFRVVLPDGMHHGQRKVAEKSSVPSVTFFSTIQYNLIEFDVIIRYFKERQLILKDKIGVGGYSMGGMTVAGLLTQHPEIKVGASIMGTPSPVEYAASIRSVAAKRGYHVPSSLEAIHSWLPQFDLSELPEKVAGRPLLVWHGTEDEKIPYEPVEKVYQEMMTMESGKNIQFLKGENEGHLVTIELMETIADYFEEYMA</sequence>
<accession>A0A430ACN1</accession>
<dbReference type="InterPro" id="IPR029058">
    <property type="entry name" value="AB_hydrolase_fold"/>
</dbReference>
<evidence type="ECO:0000256" key="1">
    <source>
        <dbReference type="ARBA" id="ARBA00022801"/>
    </source>
</evidence>
<gene>
    <name evidence="3" type="ORF">CBF31_02855</name>
</gene>
<organism evidence="3 4">
    <name type="scientific">Vagococcus fessus</name>
    <dbReference type="NCBI Taxonomy" id="120370"/>
    <lineage>
        <taxon>Bacteria</taxon>
        <taxon>Bacillati</taxon>
        <taxon>Bacillota</taxon>
        <taxon>Bacilli</taxon>
        <taxon>Lactobacillales</taxon>
        <taxon>Enterococcaceae</taxon>
        <taxon>Vagococcus</taxon>
    </lineage>
</organism>
<dbReference type="OrthoDB" id="31158at2"/>
<dbReference type="GO" id="GO:0008236">
    <property type="term" value="F:serine-type peptidase activity"/>
    <property type="evidence" value="ECO:0007669"/>
    <property type="project" value="InterPro"/>
</dbReference>
<dbReference type="RefSeq" id="WP_126830776.1">
    <property type="nucleotide sequence ID" value="NZ_CBCRYB010000007.1"/>
</dbReference>
<dbReference type="Pfam" id="PF00326">
    <property type="entry name" value="Peptidase_S9"/>
    <property type="match status" value="1"/>
</dbReference>
<evidence type="ECO:0000259" key="2">
    <source>
        <dbReference type="Pfam" id="PF00326"/>
    </source>
</evidence>
<keyword evidence="4" id="KW-1185">Reference proteome</keyword>
<evidence type="ECO:0000313" key="3">
    <source>
        <dbReference type="EMBL" id="RSU04977.1"/>
    </source>
</evidence>
<dbReference type="EMBL" id="NGJY01000001">
    <property type="protein sequence ID" value="RSU04977.1"/>
    <property type="molecule type" value="Genomic_DNA"/>
</dbReference>
<dbReference type="GO" id="GO:0006508">
    <property type="term" value="P:proteolysis"/>
    <property type="evidence" value="ECO:0007669"/>
    <property type="project" value="InterPro"/>
</dbReference>
<dbReference type="Proteomes" id="UP000287101">
    <property type="component" value="Unassembled WGS sequence"/>
</dbReference>
<reference evidence="3 4" key="1">
    <citation type="submission" date="2017-05" db="EMBL/GenBank/DDBJ databases">
        <title>Vagococcus spp. assemblies.</title>
        <authorList>
            <person name="Gulvik C.A."/>
        </authorList>
    </citation>
    <scope>NUCLEOTIDE SEQUENCE [LARGE SCALE GENOMIC DNA]</scope>
    <source>
        <strain evidence="3 4">CCUG 41755</strain>
    </source>
</reference>
<dbReference type="InterPro" id="IPR001375">
    <property type="entry name" value="Peptidase_S9_cat"/>
</dbReference>
<protein>
    <recommendedName>
        <fullName evidence="2">Peptidase S9 prolyl oligopeptidase catalytic domain-containing protein</fullName>
    </recommendedName>
</protein>
<feature type="domain" description="Peptidase S9 prolyl oligopeptidase catalytic" evidence="2">
    <location>
        <begin position="95"/>
        <end position="250"/>
    </location>
</feature>
<dbReference type="PANTHER" id="PTHR22946">
    <property type="entry name" value="DIENELACTONE HYDROLASE DOMAIN-CONTAINING PROTEIN-RELATED"/>
    <property type="match status" value="1"/>
</dbReference>
<dbReference type="Gene3D" id="3.40.50.1820">
    <property type="entry name" value="alpha/beta hydrolase"/>
    <property type="match status" value="1"/>
</dbReference>